<dbReference type="Proteomes" id="UP000230069">
    <property type="component" value="Unassembled WGS sequence"/>
</dbReference>
<dbReference type="STRING" id="218851.A0A2G5DN14"/>
<keyword evidence="2" id="KW-1185">Reference proteome</keyword>
<protein>
    <submittedName>
        <fullName evidence="1">Uncharacterized protein</fullName>
    </submittedName>
</protein>
<gene>
    <name evidence="1" type="ORF">AQUCO_01700453v1</name>
</gene>
<name>A0A2G5DN14_AQUCA</name>
<dbReference type="Pfam" id="PF05056">
    <property type="entry name" value="DUF674"/>
    <property type="match status" value="1"/>
</dbReference>
<dbReference type="OrthoDB" id="1277335at2759"/>
<organism evidence="1 2">
    <name type="scientific">Aquilegia coerulea</name>
    <name type="common">Rocky mountain columbine</name>
    <dbReference type="NCBI Taxonomy" id="218851"/>
    <lineage>
        <taxon>Eukaryota</taxon>
        <taxon>Viridiplantae</taxon>
        <taxon>Streptophyta</taxon>
        <taxon>Embryophyta</taxon>
        <taxon>Tracheophyta</taxon>
        <taxon>Spermatophyta</taxon>
        <taxon>Magnoliopsida</taxon>
        <taxon>Ranunculales</taxon>
        <taxon>Ranunculaceae</taxon>
        <taxon>Thalictroideae</taxon>
        <taxon>Aquilegia</taxon>
    </lineage>
</organism>
<dbReference type="InterPro" id="IPR007750">
    <property type="entry name" value="DUF674"/>
</dbReference>
<dbReference type="PANTHER" id="PTHR33103">
    <property type="entry name" value="OS01G0153900 PROTEIN"/>
    <property type="match status" value="1"/>
</dbReference>
<sequence>MLLSPRSDSELKYRNLVLDLININDHMKYYACPSFTCATEAHSMLSLFENARCLCGQEMQELGHTAEELRDRVAFVEGDRKFIITDDLHISIVSTEARELILRRRNIIEGISIEERFVHLGTREVLKLLKHSLVSKTPMTDVILGQGDILTSMVKSDPYEYLKLQIYPQTEKKRINLKLLVQISSNTVLYAVANEDFLDFLFSFLTFPVGTVVELLDGFSSIGSIDNLYRSVEDLCSRSPETFTECKDLLLRPMVAWHHGCENQILQIKEGNRLLERFKIKLINPKYDDTVYKRGRGFIRKPMKFMVSDELYVLPYSPMSSICFLNRLGAQRNDLEERFVTVGEQQAMSILKASLTTTTALTNVFCQKSEGAHSCFCCNWG</sequence>
<dbReference type="AlphaFoldDB" id="A0A2G5DN14"/>
<accession>A0A2G5DN14</accession>
<dbReference type="PANTHER" id="PTHR33103:SF27">
    <property type="entry name" value="OS04G0594700 PROTEIN"/>
    <property type="match status" value="1"/>
</dbReference>
<dbReference type="InParanoid" id="A0A2G5DN14"/>
<reference evidence="1 2" key="1">
    <citation type="submission" date="2017-09" db="EMBL/GenBank/DDBJ databases">
        <title>WGS assembly of Aquilegia coerulea Goldsmith.</title>
        <authorList>
            <person name="Hodges S."/>
            <person name="Kramer E."/>
            <person name="Nordborg M."/>
            <person name="Tomkins J."/>
            <person name="Borevitz J."/>
            <person name="Derieg N."/>
            <person name="Yan J."/>
            <person name="Mihaltcheva S."/>
            <person name="Hayes R.D."/>
            <person name="Rokhsar D."/>
        </authorList>
    </citation>
    <scope>NUCLEOTIDE SEQUENCE [LARGE SCALE GENOMIC DNA]</scope>
    <source>
        <strain evidence="2">cv. Goldsmith</strain>
    </source>
</reference>
<evidence type="ECO:0000313" key="2">
    <source>
        <dbReference type="Proteomes" id="UP000230069"/>
    </source>
</evidence>
<proteinExistence type="predicted"/>
<dbReference type="EMBL" id="KZ305034">
    <property type="protein sequence ID" value="PIA44883.1"/>
    <property type="molecule type" value="Genomic_DNA"/>
</dbReference>
<evidence type="ECO:0000313" key="1">
    <source>
        <dbReference type="EMBL" id="PIA44883.1"/>
    </source>
</evidence>